<dbReference type="InterPro" id="IPR036188">
    <property type="entry name" value="FAD/NAD-bd_sf"/>
</dbReference>
<evidence type="ECO:0000256" key="4">
    <source>
        <dbReference type="ARBA" id="ARBA00022746"/>
    </source>
</evidence>
<evidence type="ECO:0000256" key="2">
    <source>
        <dbReference type="ARBA" id="ARBA00004900"/>
    </source>
</evidence>
<keyword evidence="7" id="KW-0150">Chloroplast</keyword>
<comment type="subcellular location">
    <subcellularLocation>
        <location evidence="7">Plastid</location>
        <location evidence="7">Chloroplast</location>
    </subcellularLocation>
    <subcellularLocation>
        <location evidence="7">Plastid</location>
        <location evidence="7">Chromoplast</location>
    </subcellularLocation>
</comment>
<dbReference type="GO" id="GO:0016117">
    <property type="term" value="P:carotenoid biosynthetic process"/>
    <property type="evidence" value="ECO:0007669"/>
    <property type="project" value="UniProtKB-KW"/>
</dbReference>
<reference evidence="9 10" key="1">
    <citation type="journal article" date="2019" name="Plant Biotechnol. J.">
        <title>The red bayberry genome and genetic basis of sex determination.</title>
        <authorList>
            <person name="Jia H.M."/>
            <person name="Jia H.J."/>
            <person name="Cai Q.L."/>
            <person name="Wang Y."/>
            <person name="Zhao H.B."/>
            <person name="Yang W.F."/>
            <person name="Wang G.Y."/>
            <person name="Li Y.H."/>
            <person name="Zhan D.L."/>
            <person name="Shen Y.T."/>
            <person name="Niu Q.F."/>
            <person name="Chang L."/>
            <person name="Qiu J."/>
            <person name="Zhao L."/>
            <person name="Xie H.B."/>
            <person name="Fu W.Y."/>
            <person name="Jin J."/>
            <person name="Li X.W."/>
            <person name="Jiao Y."/>
            <person name="Zhou C.C."/>
            <person name="Tu T."/>
            <person name="Chai C.Y."/>
            <person name="Gao J.L."/>
            <person name="Fan L.J."/>
            <person name="van de Weg E."/>
            <person name="Wang J.Y."/>
            <person name="Gao Z.S."/>
        </authorList>
    </citation>
    <scope>NUCLEOTIDE SEQUENCE [LARGE SCALE GENOMIC DNA]</scope>
    <source>
        <tissue evidence="9">Leaves</tissue>
    </source>
</reference>
<gene>
    <name evidence="9" type="ORF">CJ030_MR0G007031</name>
</gene>
<organism evidence="9 10">
    <name type="scientific">Morella rubra</name>
    <name type="common">Chinese bayberry</name>
    <dbReference type="NCBI Taxonomy" id="262757"/>
    <lineage>
        <taxon>Eukaryota</taxon>
        <taxon>Viridiplantae</taxon>
        <taxon>Streptophyta</taxon>
        <taxon>Embryophyta</taxon>
        <taxon>Tracheophyta</taxon>
        <taxon>Spermatophyta</taxon>
        <taxon>Magnoliopsida</taxon>
        <taxon>eudicotyledons</taxon>
        <taxon>Gunneridae</taxon>
        <taxon>Pentapetalae</taxon>
        <taxon>rosids</taxon>
        <taxon>fabids</taxon>
        <taxon>Fagales</taxon>
        <taxon>Myricaceae</taxon>
        <taxon>Morella</taxon>
    </lineage>
</organism>
<keyword evidence="6 7" id="KW-0560">Oxidoreductase</keyword>
<dbReference type="PANTHER" id="PTHR42923:SF41">
    <property type="entry name" value="ZETA-CAROTENE DESATURASE, CHLOROPLASTIC_CHROMOPLASTIC"/>
    <property type="match status" value="1"/>
</dbReference>
<dbReference type="EMBL" id="RXIC02000154">
    <property type="protein sequence ID" value="KAB1200517.1"/>
    <property type="molecule type" value="Genomic_DNA"/>
</dbReference>
<feature type="domain" description="Amine oxidase" evidence="8">
    <location>
        <begin position="84"/>
        <end position="571"/>
    </location>
</feature>
<comment type="function">
    <text evidence="7">Catalyzes the conversion of zeta-carotene to lycopene via the intermediary of neurosporene. It carries out two consecutive desaturations (introduction of double bonds) at positions C-7 and C-7'.</text>
</comment>
<dbReference type="PRINTS" id="PR00419">
    <property type="entry name" value="ADXRDTASE"/>
</dbReference>
<dbReference type="InterPro" id="IPR002937">
    <property type="entry name" value="Amino_oxidase"/>
</dbReference>
<keyword evidence="7" id="KW-0934">Plastid</keyword>
<dbReference type="GO" id="GO:0009507">
    <property type="term" value="C:chloroplast"/>
    <property type="evidence" value="ECO:0007669"/>
    <property type="project" value="UniProtKB-SubCell"/>
</dbReference>
<evidence type="ECO:0000256" key="6">
    <source>
        <dbReference type="ARBA" id="ARBA00023002"/>
    </source>
</evidence>
<dbReference type="PANTHER" id="PTHR42923">
    <property type="entry name" value="PROTOPORPHYRINOGEN OXIDASE"/>
    <property type="match status" value="1"/>
</dbReference>
<dbReference type="NCBIfam" id="TIGR02732">
    <property type="entry name" value="zeta_caro_desat"/>
    <property type="match status" value="1"/>
</dbReference>
<evidence type="ECO:0000313" key="9">
    <source>
        <dbReference type="EMBL" id="KAB1200517.1"/>
    </source>
</evidence>
<evidence type="ECO:0000259" key="8">
    <source>
        <dbReference type="Pfam" id="PF01593"/>
    </source>
</evidence>
<dbReference type="InterPro" id="IPR014103">
    <property type="entry name" value="Zeta_caro_desat"/>
</dbReference>
<dbReference type="EC" id="1.3.5.6" evidence="7"/>
<comment type="catalytic activity">
    <reaction evidence="1 7">
        <text>9,9'-di-cis-zeta-carotene + 2 a quinone = 7,7',9,9'-tetra-cis-lycopene + 2 a quinol</text>
        <dbReference type="Rhea" id="RHEA:30955"/>
        <dbReference type="ChEBI" id="CHEBI:24646"/>
        <dbReference type="ChEBI" id="CHEBI:48716"/>
        <dbReference type="ChEBI" id="CHEBI:62466"/>
        <dbReference type="ChEBI" id="CHEBI:132124"/>
        <dbReference type="EC" id="1.3.5.6"/>
    </reaction>
</comment>
<sequence>MASWIIFPVTSVAWTRCDTARLLFSGRRSVAQVKGQRAWARCSLNSLDTKISDMSVNAPKGLFPPEPEHYRGPKLKVAIIGAGLAGMSTAVELLDQGHEVDIYESRSFIGGKVGSFVDKHGNHIEMGLHVFFGCYNNLFRLMKKVGADNNLLVKDHTHTFVNKGVKSAIWFPVLTDIYGISSFILSKLAFTFCEAVKRKKKAGMQRYCDTYDKARNAVALALSPVVRALIDPDGALQDIRNLDSISFSDWFLSKGGTRMSIQRMWDPVAYALGFIDCDNISARCMLTIFSLFATKTEASLLRMLKGSPDVYLSGPIRKYITDKGGRYEGEVDRFHLRWGCREILYDKSADGDIFVTGLAMSKATSKQIVKADAYVAACDVPGIKRLLPAPWRELEFFNNVYELVGVPVVTVQLRYSGWVTELQDLERSRQLRQAAGLDNLLYTPDADFSCFADLALTSPEDYYREGQGSLLQCVLTPGDPYMPLPNDEIIARVAKQVFVLFPSSQGLDVTWSSVVKIGQSLYREAPGKDPFRPDQKTPVQNFFLAGSYTKQDYIDSMEGATLSGRQASACICDAGEELVALRKKLAAIESQGQRRDANISDELSLV</sequence>
<evidence type="ECO:0000256" key="1">
    <source>
        <dbReference type="ARBA" id="ARBA00000914"/>
    </source>
</evidence>
<dbReference type="Proteomes" id="UP000516437">
    <property type="component" value="Unassembled WGS sequence"/>
</dbReference>
<protein>
    <recommendedName>
        <fullName evidence="7">Zeta-carotene desaturase</fullName>
        <ecNumber evidence="7">1.3.5.6</ecNumber>
    </recommendedName>
    <alternativeName>
        <fullName evidence="7">9,9'-di-cis-zeta-carotene desaturase</fullName>
    </alternativeName>
</protein>
<dbReference type="GO" id="GO:0016120">
    <property type="term" value="P:carotene biosynthetic process"/>
    <property type="evidence" value="ECO:0007669"/>
    <property type="project" value="TreeGrafter"/>
</dbReference>
<comment type="pathway">
    <text evidence="2 7">Carotenoid biosynthesis; lycopene biosynthesis.</text>
</comment>
<keyword evidence="10" id="KW-1185">Reference proteome</keyword>
<evidence type="ECO:0000256" key="5">
    <source>
        <dbReference type="ARBA" id="ARBA00022904"/>
    </source>
</evidence>
<dbReference type="OrthoDB" id="5046242at2759"/>
<dbReference type="Gene3D" id="3.50.50.60">
    <property type="entry name" value="FAD/NAD(P)-binding domain"/>
    <property type="match status" value="1"/>
</dbReference>
<dbReference type="UniPathway" id="UPA00803"/>
<dbReference type="SUPFAM" id="SSF51905">
    <property type="entry name" value="FAD/NAD(P)-binding domain"/>
    <property type="match status" value="1"/>
</dbReference>
<evidence type="ECO:0000256" key="3">
    <source>
        <dbReference type="ARBA" id="ARBA00010192"/>
    </source>
</evidence>
<accession>A0A6A1UL35</accession>
<dbReference type="AlphaFoldDB" id="A0A6A1UL35"/>
<dbReference type="Pfam" id="PF01593">
    <property type="entry name" value="Amino_oxidase"/>
    <property type="match status" value="1"/>
</dbReference>
<evidence type="ECO:0000313" key="10">
    <source>
        <dbReference type="Proteomes" id="UP000516437"/>
    </source>
</evidence>
<comment type="caution">
    <text evidence="9">The sequence shown here is derived from an EMBL/GenBank/DDBJ whole genome shotgun (WGS) entry which is preliminary data.</text>
</comment>
<comment type="similarity">
    <text evidence="3 7">Belongs to the zeta carotene desaturase family.</text>
</comment>
<keyword evidence="5 7" id="KW-0957">Chromoplast</keyword>
<dbReference type="GO" id="GO:0016719">
    <property type="term" value="F:9,9'-di-cis-zeta-carotene desaturase activity"/>
    <property type="evidence" value="ECO:0007669"/>
    <property type="project" value="UniProtKB-EC"/>
</dbReference>
<dbReference type="InterPro" id="IPR050464">
    <property type="entry name" value="Zeta_carotene_desat/Oxidored"/>
</dbReference>
<evidence type="ECO:0000256" key="7">
    <source>
        <dbReference type="RuleBase" id="RU362008"/>
    </source>
</evidence>
<keyword evidence="4 7" id="KW-0125">Carotenoid biosynthesis</keyword>
<dbReference type="FunFam" id="3.50.50.60:FF:000111">
    <property type="entry name" value="Zeta-carotene desaturase"/>
    <property type="match status" value="1"/>
</dbReference>
<dbReference type="GO" id="GO:0009509">
    <property type="term" value="C:chromoplast"/>
    <property type="evidence" value="ECO:0007669"/>
    <property type="project" value="UniProtKB-SubCell"/>
</dbReference>
<name>A0A6A1UL35_9ROSI</name>
<proteinExistence type="inferred from homology"/>